<organism evidence="2 3">
    <name type="scientific">Roseivirga seohaensis</name>
    <dbReference type="NCBI Taxonomy" id="1914963"/>
    <lineage>
        <taxon>Bacteria</taxon>
        <taxon>Pseudomonadati</taxon>
        <taxon>Bacteroidota</taxon>
        <taxon>Cytophagia</taxon>
        <taxon>Cytophagales</taxon>
        <taxon>Roseivirgaceae</taxon>
        <taxon>Roseivirga</taxon>
    </lineage>
</organism>
<reference evidence="2 3" key="1">
    <citation type="submission" date="2016-01" db="EMBL/GenBank/DDBJ databases">
        <title>Genome sequencing of Roseivirga seohaensis SW-152.</title>
        <authorList>
            <person name="Selvaratnam C."/>
            <person name="Thevarajoo S."/>
            <person name="Goh K.M."/>
            <person name="Ee R."/>
            <person name="Chan K.-G."/>
            <person name="Chong C.S."/>
        </authorList>
    </citation>
    <scope>NUCLEOTIDE SEQUENCE [LARGE SCALE GENOMIC DNA]</scope>
    <source>
        <strain evidence="2 3">SW-152</strain>
    </source>
</reference>
<gene>
    <name evidence="2" type="ORF">AWW67_12750</name>
</gene>
<name>A0A150XKK4_9BACT</name>
<comment type="caution">
    <text evidence="2">The sequence shown here is derived from an EMBL/GenBank/DDBJ whole genome shotgun (WGS) entry which is preliminary data.</text>
</comment>
<dbReference type="InterPro" id="IPR025375">
    <property type="entry name" value="DUF4365"/>
</dbReference>
<proteinExistence type="predicted"/>
<feature type="domain" description="DUF4365" evidence="1">
    <location>
        <begin position="24"/>
        <end position="163"/>
    </location>
</feature>
<evidence type="ECO:0000313" key="2">
    <source>
        <dbReference type="EMBL" id="KYG79243.1"/>
    </source>
</evidence>
<sequence length="557" mass="64176">MAFDDAPIVDKSAERSEESILDTLKAFSRKNGFISHEVNGSKDYGVDIICQLKFKNNALPFQFPIQVKSKVSYKESLINGETFKSFSFTSSRLGHLIRHTPYSGLIIIYDDNTQELYFETALALYTRVRESHTDDLWKEQDSVTLHIPITNVLNEKALDQIHSSALNSFYRNNQLLVDHSPSYDLPLASDALQTMSTVDFLLEYGETLFNSNSYGRLCNLLERLSRNSFQDKNICYLAAITYVEVGNMIDADYYFKLCERQISEYSLDKLEMLDLQRYKLEYYKGEKSRDELREMLKSINTTKTTSIRALSLKIDLLGLDLIDFIPDEYYDEVFIDSLEDTLTEIEESVQSETSRQYQLMYISDLLNRAVSGVLTSMLLNTKISETLGVSPVTQDRIEKKDRILYLNNKCQKYLANGLKYAEDNQDELMEASAKYYLSLASFSLWRSYHSADSKLKINNSLKEGLEIAYIHSIKAYNIFNKKNMRPIAYKAILLADEIFTLAKVWANFSLEHIVQQSQVKKVLGEFKGVDFRKFDGSLTEKTEGFLKEVKDASNRRN</sequence>
<accession>A0A150XKK4</accession>
<evidence type="ECO:0000259" key="1">
    <source>
        <dbReference type="Pfam" id="PF14280"/>
    </source>
</evidence>
<dbReference type="EMBL" id="LRPB01000049">
    <property type="protein sequence ID" value="KYG79243.1"/>
    <property type="molecule type" value="Genomic_DNA"/>
</dbReference>
<dbReference type="Pfam" id="PF14280">
    <property type="entry name" value="DUF4365"/>
    <property type="match status" value="1"/>
</dbReference>
<evidence type="ECO:0000313" key="3">
    <source>
        <dbReference type="Proteomes" id="UP000075663"/>
    </source>
</evidence>
<dbReference type="Proteomes" id="UP000075663">
    <property type="component" value="Unassembled WGS sequence"/>
</dbReference>
<protein>
    <recommendedName>
        <fullName evidence="1">DUF4365 domain-containing protein</fullName>
    </recommendedName>
</protein>
<dbReference type="RefSeq" id="WP_062303302.1">
    <property type="nucleotide sequence ID" value="NZ_LRPB01000049.1"/>
</dbReference>
<dbReference type="AlphaFoldDB" id="A0A150XKK4"/>